<evidence type="ECO:0000313" key="2">
    <source>
        <dbReference type="Proteomes" id="UP001151760"/>
    </source>
</evidence>
<keyword evidence="2" id="KW-1185">Reference proteome</keyword>
<reference evidence="1" key="1">
    <citation type="journal article" date="2022" name="Int. J. Mol. Sci.">
        <title>Draft Genome of Tanacetum Coccineum: Genomic Comparison of Closely Related Tanacetum-Family Plants.</title>
        <authorList>
            <person name="Yamashiro T."/>
            <person name="Shiraishi A."/>
            <person name="Nakayama K."/>
            <person name="Satake H."/>
        </authorList>
    </citation>
    <scope>NUCLEOTIDE SEQUENCE</scope>
</reference>
<evidence type="ECO:0000313" key="1">
    <source>
        <dbReference type="EMBL" id="GJT34719.1"/>
    </source>
</evidence>
<dbReference type="Proteomes" id="UP001151760">
    <property type="component" value="Unassembled WGS sequence"/>
</dbReference>
<organism evidence="1 2">
    <name type="scientific">Tanacetum coccineum</name>
    <dbReference type="NCBI Taxonomy" id="301880"/>
    <lineage>
        <taxon>Eukaryota</taxon>
        <taxon>Viridiplantae</taxon>
        <taxon>Streptophyta</taxon>
        <taxon>Embryophyta</taxon>
        <taxon>Tracheophyta</taxon>
        <taxon>Spermatophyta</taxon>
        <taxon>Magnoliopsida</taxon>
        <taxon>eudicotyledons</taxon>
        <taxon>Gunneridae</taxon>
        <taxon>Pentapetalae</taxon>
        <taxon>asterids</taxon>
        <taxon>campanulids</taxon>
        <taxon>Asterales</taxon>
        <taxon>Asteraceae</taxon>
        <taxon>Asteroideae</taxon>
        <taxon>Anthemideae</taxon>
        <taxon>Anthemidinae</taxon>
        <taxon>Tanacetum</taxon>
    </lineage>
</organism>
<reference evidence="1" key="2">
    <citation type="submission" date="2022-01" db="EMBL/GenBank/DDBJ databases">
        <authorList>
            <person name="Yamashiro T."/>
            <person name="Shiraishi A."/>
            <person name="Satake H."/>
            <person name="Nakayama K."/>
        </authorList>
    </citation>
    <scope>NUCLEOTIDE SEQUENCE</scope>
</reference>
<proteinExistence type="predicted"/>
<sequence>MESVNELFIRVTFNSLFSASLNDIIFYAFVFLGCAPTSVCESFQQSFQSLFWKRWETVLGLCRSPPQHALLLPAVCLMGYLISVCRGRLKPLANCFSAFVSIKQDTLGSESNSLQFSLSWIQFAGRAEKKFFWNSSSIRSSVQPT</sequence>
<accession>A0ABQ5DCZ4</accession>
<name>A0ABQ5DCZ4_9ASTR</name>
<gene>
    <name evidence="1" type="ORF">Tco_0925138</name>
</gene>
<dbReference type="EMBL" id="BQNB010014989">
    <property type="protein sequence ID" value="GJT34719.1"/>
    <property type="molecule type" value="Genomic_DNA"/>
</dbReference>
<protein>
    <submittedName>
        <fullName evidence="1">Uncharacterized protein</fullName>
    </submittedName>
</protein>
<comment type="caution">
    <text evidence="1">The sequence shown here is derived from an EMBL/GenBank/DDBJ whole genome shotgun (WGS) entry which is preliminary data.</text>
</comment>